<name>A0A1H0TH66_9BACI</name>
<dbReference type="Proteomes" id="UP000199159">
    <property type="component" value="Unassembled WGS sequence"/>
</dbReference>
<accession>A0A1H0TH66</accession>
<keyword evidence="2" id="KW-1185">Reference proteome</keyword>
<organism evidence="1 2">
    <name type="scientific">Litchfieldia salsa</name>
    <dbReference type="NCBI Taxonomy" id="930152"/>
    <lineage>
        <taxon>Bacteria</taxon>
        <taxon>Bacillati</taxon>
        <taxon>Bacillota</taxon>
        <taxon>Bacilli</taxon>
        <taxon>Bacillales</taxon>
        <taxon>Bacillaceae</taxon>
        <taxon>Litchfieldia</taxon>
    </lineage>
</organism>
<evidence type="ECO:0008006" key="3">
    <source>
        <dbReference type="Google" id="ProtNLM"/>
    </source>
</evidence>
<dbReference type="EMBL" id="FNJU01000003">
    <property type="protein sequence ID" value="SDP53339.1"/>
    <property type="molecule type" value="Genomic_DNA"/>
</dbReference>
<gene>
    <name evidence="1" type="ORF">SAMN05216565_103521</name>
</gene>
<reference evidence="2" key="1">
    <citation type="submission" date="2016-10" db="EMBL/GenBank/DDBJ databases">
        <authorList>
            <person name="Varghese N."/>
            <person name="Submissions S."/>
        </authorList>
    </citation>
    <scope>NUCLEOTIDE SEQUENCE [LARGE SCALE GENOMIC DNA]</scope>
    <source>
        <strain evidence="2">IBRC-M10078</strain>
    </source>
</reference>
<dbReference type="AlphaFoldDB" id="A0A1H0TH66"/>
<evidence type="ECO:0000313" key="1">
    <source>
        <dbReference type="EMBL" id="SDP53339.1"/>
    </source>
</evidence>
<dbReference type="Pfam" id="PF10782">
    <property type="entry name" value="zf-C2HCIx2C"/>
    <property type="match status" value="1"/>
</dbReference>
<dbReference type="STRING" id="930152.SAMN05216565_103521"/>
<protein>
    <recommendedName>
        <fullName evidence="3">Zinc-finger domain-containing protein</fullName>
    </recommendedName>
</protein>
<evidence type="ECO:0000313" key="2">
    <source>
        <dbReference type="Proteomes" id="UP000199159"/>
    </source>
</evidence>
<sequence length="82" mass="9500">MTKLFLIRLKNRKENERGTGDGVSMNRKKLIEEVGEILDTYCKDCFLKAQNRKEFGKAYAQTFCINKCTVGETLKEYGKRLS</sequence>
<proteinExistence type="predicted"/>
<dbReference type="InterPro" id="IPR019718">
    <property type="entry name" value="DUF2602"/>
</dbReference>